<dbReference type="Gene3D" id="1.10.510.10">
    <property type="entry name" value="Transferase(Phosphotransferase) domain 1"/>
    <property type="match status" value="1"/>
</dbReference>
<sequence length="483" mass="52293">MSQPLSVVELENLLGPHLHMAQAGLAPPLLLTDRYEVQKIVGKGARGLVCKGRDVRLDRDVAVKLYPADPALIREVEAEAKALARLRHPNIIGVYDAGQAEFLLGEHSVSCLLLAMEFVEGANARVWLQRAERRPREIVALFLAAGDGLAAAHAAATVHRDIKPENIMVDAHGVPRVVDFGLARAASASPSAPAGPGHTQFGTITGTLEYMAPEARSGLADENSDQFSFAVALWEALTGRLPYDPHRGEWRLADSPDFHGAELLPRRLAAPLRRALSHSAGKRHRDLAALLDALRRAQARRITWLVWSAAATVAVLVVIWQASPASADPEPARPPTTTVASIDPPAPVPTSAPVPAVAREAFLAYLATIRAYNRHDADAYFSGFLSPMDCFYSVAGAYVRARRKKLAGYIEVSESDLELISTDGAGTVTFCERGQFDYESGRGRVRHGKAIVMRKVDGAWKIAVETTRKHTECFVSPCAPRDG</sequence>
<dbReference type="Pfam" id="PF00069">
    <property type="entry name" value="Pkinase"/>
    <property type="match status" value="1"/>
</dbReference>
<keyword evidence="3 7" id="KW-0418">Kinase</keyword>
<dbReference type="SMART" id="SM00220">
    <property type="entry name" value="S_TKc"/>
    <property type="match status" value="1"/>
</dbReference>
<dbReference type="RefSeq" id="WP_272090179.1">
    <property type="nucleotide sequence ID" value="NZ_JAQNDL010000003.1"/>
</dbReference>
<evidence type="ECO:0000256" key="5">
    <source>
        <dbReference type="SAM" id="MobiDB-lite"/>
    </source>
</evidence>
<dbReference type="PANTHER" id="PTHR43289:SF6">
    <property type="entry name" value="SERINE_THREONINE-PROTEIN KINASE NEKL-3"/>
    <property type="match status" value="1"/>
</dbReference>
<evidence type="ECO:0000256" key="3">
    <source>
        <dbReference type="ARBA" id="ARBA00022777"/>
    </source>
</evidence>
<dbReference type="SUPFAM" id="SSF56112">
    <property type="entry name" value="Protein kinase-like (PK-like)"/>
    <property type="match status" value="1"/>
</dbReference>
<name>A0ABT5E8K4_9BACT</name>
<dbReference type="PANTHER" id="PTHR43289">
    <property type="entry name" value="MITOGEN-ACTIVATED PROTEIN KINASE KINASE KINASE 20-RELATED"/>
    <property type="match status" value="1"/>
</dbReference>
<accession>A0ABT5E8K4</accession>
<evidence type="ECO:0000256" key="1">
    <source>
        <dbReference type="ARBA" id="ARBA00022679"/>
    </source>
</evidence>
<dbReference type="Proteomes" id="UP001221686">
    <property type="component" value="Unassembled WGS sequence"/>
</dbReference>
<dbReference type="InterPro" id="IPR000719">
    <property type="entry name" value="Prot_kinase_dom"/>
</dbReference>
<evidence type="ECO:0000313" key="8">
    <source>
        <dbReference type="Proteomes" id="UP001221686"/>
    </source>
</evidence>
<evidence type="ECO:0000256" key="2">
    <source>
        <dbReference type="ARBA" id="ARBA00022741"/>
    </source>
</evidence>
<gene>
    <name evidence="7" type="ORF">POL25_32495</name>
</gene>
<evidence type="ECO:0000313" key="7">
    <source>
        <dbReference type="EMBL" id="MDC0721674.1"/>
    </source>
</evidence>
<protein>
    <submittedName>
        <fullName evidence="7">Serine/threonine-protein kinase</fullName>
    </submittedName>
</protein>
<dbReference type="InterPro" id="IPR032710">
    <property type="entry name" value="NTF2-like_dom_sf"/>
</dbReference>
<keyword evidence="8" id="KW-1185">Reference proteome</keyword>
<reference evidence="7 8" key="1">
    <citation type="submission" date="2022-11" db="EMBL/GenBank/DDBJ databases">
        <title>Minimal conservation of predation-associated metabolite biosynthetic gene clusters underscores biosynthetic potential of Myxococcota including descriptions for ten novel species: Archangium lansinium sp. nov., Myxococcus landrumus sp. nov., Nannocystis bai.</title>
        <authorList>
            <person name="Ahearne A."/>
            <person name="Stevens C."/>
            <person name="Dowd S."/>
        </authorList>
    </citation>
    <scope>NUCLEOTIDE SEQUENCE [LARGE SCALE GENOMIC DNA]</scope>
    <source>
        <strain evidence="7 8">BB15-2</strain>
    </source>
</reference>
<keyword evidence="1" id="KW-0808">Transferase</keyword>
<proteinExistence type="predicted"/>
<evidence type="ECO:0000259" key="6">
    <source>
        <dbReference type="PROSITE" id="PS50011"/>
    </source>
</evidence>
<feature type="domain" description="Protein kinase" evidence="6">
    <location>
        <begin position="35"/>
        <end position="305"/>
    </location>
</feature>
<organism evidence="7 8">
    <name type="scientific">Nannocystis bainbridge</name>
    <dbReference type="NCBI Taxonomy" id="2995303"/>
    <lineage>
        <taxon>Bacteria</taxon>
        <taxon>Pseudomonadati</taxon>
        <taxon>Myxococcota</taxon>
        <taxon>Polyangia</taxon>
        <taxon>Nannocystales</taxon>
        <taxon>Nannocystaceae</taxon>
        <taxon>Nannocystis</taxon>
    </lineage>
</organism>
<dbReference type="GO" id="GO:0016301">
    <property type="term" value="F:kinase activity"/>
    <property type="evidence" value="ECO:0007669"/>
    <property type="project" value="UniProtKB-KW"/>
</dbReference>
<dbReference type="EMBL" id="JAQNDL010000003">
    <property type="protein sequence ID" value="MDC0721674.1"/>
    <property type="molecule type" value="Genomic_DNA"/>
</dbReference>
<dbReference type="SUPFAM" id="SSF54427">
    <property type="entry name" value="NTF2-like"/>
    <property type="match status" value="1"/>
</dbReference>
<feature type="region of interest" description="Disordered" evidence="5">
    <location>
        <begin position="325"/>
        <end position="346"/>
    </location>
</feature>
<dbReference type="InterPro" id="IPR011009">
    <property type="entry name" value="Kinase-like_dom_sf"/>
</dbReference>
<dbReference type="CDD" id="cd14014">
    <property type="entry name" value="STKc_PknB_like"/>
    <property type="match status" value="1"/>
</dbReference>
<evidence type="ECO:0000256" key="4">
    <source>
        <dbReference type="ARBA" id="ARBA00022840"/>
    </source>
</evidence>
<dbReference type="Gene3D" id="3.30.200.20">
    <property type="entry name" value="Phosphorylase Kinase, domain 1"/>
    <property type="match status" value="1"/>
</dbReference>
<dbReference type="PROSITE" id="PS50011">
    <property type="entry name" value="PROTEIN_KINASE_DOM"/>
    <property type="match status" value="1"/>
</dbReference>
<comment type="caution">
    <text evidence="7">The sequence shown here is derived from an EMBL/GenBank/DDBJ whole genome shotgun (WGS) entry which is preliminary data.</text>
</comment>
<keyword evidence="2" id="KW-0547">Nucleotide-binding</keyword>
<keyword evidence="4" id="KW-0067">ATP-binding</keyword>